<keyword evidence="5" id="KW-1185">Reference proteome</keyword>
<dbReference type="KEGG" id="mpsy:CEK71_08720"/>
<feature type="signal peptide" evidence="2">
    <location>
        <begin position="1"/>
        <end position="19"/>
    </location>
</feature>
<accession>A0A1Z4BY28</accession>
<feature type="chain" id="PRO_5013255531" evidence="2">
    <location>
        <begin position="20"/>
        <end position="231"/>
    </location>
</feature>
<dbReference type="PANTHER" id="PTHR31988">
    <property type="entry name" value="ESTERASE, PUTATIVE (DUF303)-RELATED"/>
    <property type="match status" value="1"/>
</dbReference>
<evidence type="ECO:0000259" key="3">
    <source>
        <dbReference type="Pfam" id="PF03629"/>
    </source>
</evidence>
<sequence>MMKAIVMGSMLFWGGVSMANQSLHKNRLFILSGQSNMARLNPDDTFTPTLQKAFPNDHVVVIKDAQGGQPISRWTKPSASSGGNLQSKVGDLYDRLLSTVKVSSADGHFDTVTFVWMQGESDANKRQGEQYESKLRAVIGQLKQDMQRDDLYVIVGRISDFGFKRQDKKSDWEKVRNAQVHIAETDNHATWVDTDDLNGGMDRLHYTDEGYKTLGERFAQAAITLIKKNGS</sequence>
<dbReference type="InterPro" id="IPR036514">
    <property type="entry name" value="SGNH_hydro_sf"/>
</dbReference>
<evidence type="ECO:0000313" key="5">
    <source>
        <dbReference type="Proteomes" id="UP000197019"/>
    </source>
</evidence>
<dbReference type="InterPro" id="IPR052940">
    <property type="entry name" value="Carb_Esterase_6"/>
</dbReference>
<gene>
    <name evidence="4" type="ORF">CEK71_08720</name>
</gene>
<name>A0A1Z4BY28_9GAMM</name>
<dbReference type="EMBL" id="CP022129">
    <property type="protein sequence ID" value="ASF46160.1"/>
    <property type="molecule type" value="Genomic_DNA"/>
</dbReference>
<protein>
    <submittedName>
        <fullName evidence="4">Acetyl xylan esterase</fullName>
    </submittedName>
</protein>
<dbReference type="Gene3D" id="3.40.50.1110">
    <property type="entry name" value="SGNH hydrolase"/>
    <property type="match status" value="1"/>
</dbReference>
<dbReference type="PANTHER" id="PTHR31988:SF19">
    <property type="entry name" value="9-O-ACETYL-N-ACETYLNEURAMINIC ACID DEACETYLASE-RELATED"/>
    <property type="match status" value="1"/>
</dbReference>
<dbReference type="Proteomes" id="UP000197019">
    <property type="component" value="Chromosome"/>
</dbReference>
<keyword evidence="1" id="KW-0378">Hydrolase</keyword>
<reference evidence="4 5" key="1">
    <citation type="submission" date="2017-06" db="EMBL/GenBank/DDBJ databases">
        <title>Genome Sequencing of the methanotroph Methylovulum psychrotolerants str. HV10-M2 isolated from a high-altitude environment.</title>
        <authorList>
            <person name="Mateos-Rivera A."/>
        </authorList>
    </citation>
    <scope>NUCLEOTIDE SEQUENCE [LARGE SCALE GENOMIC DNA]</scope>
    <source>
        <strain evidence="4 5">HV10_M2</strain>
    </source>
</reference>
<keyword evidence="2" id="KW-0732">Signal</keyword>
<evidence type="ECO:0000313" key="4">
    <source>
        <dbReference type="EMBL" id="ASF46160.1"/>
    </source>
</evidence>
<dbReference type="InterPro" id="IPR005181">
    <property type="entry name" value="SASA"/>
</dbReference>
<organism evidence="4 5">
    <name type="scientific">Methylovulum psychrotolerans</name>
    <dbReference type="NCBI Taxonomy" id="1704499"/>
    <lineage>
        <taxon>Bacteria</taxon>
        <taxon>Pseudomonadati</taxon>
        <taxon>Pseudomonadota</taxon>
        <taxon>Gammaproteobacteria</taxon>
        <taxon>Methylococcales</taxon>
        <taxon>Methylococcaceae</taxon>
        <taxon>Methylovulum</taxon>
    </lineage>
</organism>
<evidence type="ECO:0000256" key="1">
    <source>
        <dbReference type="ARBA" id="ARBA00022801"/>
    </source>
</evidence>
<dbReference type="SUPFAM" id="SSF52266">
    <property type="entry name" value="SGNH hydrolase"/>
    <property type="match status" value="1"/>
</dbReference>
<dbReference type="Pfam" id="PF03629">
    <property type="entry name" value="SASA"/>
    <property type="match status" value="1"/>
</dbReference>
<evidence type="ECO:0000256" key="2">
    <source>
        <dbReference type="SAM" id="SignalP"/>
    </source>
</evidence>
<proteinExistence type="predicted"/>
<dbReference type="AlphaFoldDB" id="A0A1Z4BY28"/>
<dbReference type="GO" id="GO:0016788">
    <property type="term" value="F:hydrolase activity, acting on ester bonds"/>
    <property type="evidence" value="ECO:0007669"/>
    <property type="project" value="UniProtKB-ARBA"/>
</dbReference>
<feature type="domain" description="Sialate O-acetylesterase" evidence="3">
    <location>
        <begin position="40"/>
        <end position="223"/>
    </location>
</feature>
<dbReference type="OrthoDB" id="9795554at2"/>